<gene>
    <name evidence="1" type="ORF">CIK66_16810</name>
</gene>
<dbReference type="OrthoDB" id="4803789at2"/>
<proteinExistence type="predicted"/>
<organism evidence="1 2">
    <name type="scientific">Brachybacterium alimentarium</name>
    <dbReference type="NCBI Taxonomy" id="47845"/>
    <lineage>
        <taxon>Bacteria</taxon>
        <taxon>Bacillati</taxon>
        <taxon>Actinomycetota</taxon>
        <taxon>Actinomycetes</taxon>
        <taxon>Micrococcales</taxon>
        <taxon>Dermabacteraceae</taxon>
        <taxon>Brachybacterium</taxon>
    </lineage>
</organism>
<reference evidence="1 2" key="1">
    <citation type="journal article" date="2017" name="Elife">
        <title>Extensive horizontal gene transfer in cheese-associated bacteria.</title>
        <authorList>
            <person name="Bonham K.S."/>
            <person name="Wolfe B.E."/>
            <person name="Dutton R.J."/>
        </authorList>
    </citation>
    <scope>NUCLEOTIDE SEQUENCE [LARGE SCALE GENOMIC DNA]</scope>
    <source>
        <strain evidence="1 2">341_9</strain>
    </source>
</reference>
<evidence type="ECO:0000313" key="2">
    <source>
        <dbReference type="Proteomes" id="UP000218598"/>
    </source>
</evidence>
<dbReference type="Proteomes" id="UP000218598">
    <property type="component" value="Unassembled WGS sequence"/>
</dbReference>
<dbReference type="RefSeq" id="WP_096166862.1">
    <property type="nucleotide sequence ID" value="NZ_BAAAIQ010000022.1"/>
</dbReference>
<dbReference type="AlphaFoldDB" id="A0A2A3YEZ6"/>
<accession>A0A2A3YEZ6</accession>
<dbReference type="InterPro" id="IPR045778">
    <property type="entry name" value="DUF6204"/>
</dbReference>
<dbReference type="GeneID" id="95329036"/>
<dbReference type="Pfam" id="PF19707">
    <property type="entry name" value="DUF6204"/>
    <property type="match status" value="1"/>
</dbReference>
<name>A0A2A3YEZ6_9MICO</name>
<keyword evidence="2" id="KW-1185">Reference proteome</keyword>
<dbReference type="EMBL" id="NRGR01000032">
    <property type="protein sequence ID" value="PCC37906.1"/>
    <property type="molecule type" value="Genomic_DNA"/>
</dbReference>
<comment type="caution">
    <text evidence="1">The sequence shown here is derived from an EMBL/GenBank/DDBJ whole genome shotgun (WGS) entry which is preliminary data.</text>
</comment>
<sequence>MERTYRMTVWGRFMGLTSDQRTRLLAEQGNHGMFSARFSPEGTFLYGPELVGYQFRYEVVVDEPNPVDAELLARLQVEDSAATDLENRGYQGRIVDTTAVCVDDMRFRKGHSY</sequence>
<protein>
    <submittedName>
        <fullName evidence="1">Uncharacterized protein</fullName>
    </submittedName>
</protein>
<evidence type="ECO:0000313" key="1">
    <source>
        <dbReference type="EMBL" id="PCC37906.1"/>
    </source>
</evidence>